<reference evidence="6" key="1">
    <citation type="submission" date="2015-02" db="EMBL/GenBank/DDBJ databases">
        <title>Genome sequencing for Strongylocentrotus purpuratus.</title>
        <authorList>
            <person name="Murali S."/>
            <person name="Liu Y."/>
            <person name="Vee V."/>
            <person name="English A."/>
            <person name="Wang M."/>
            <person name="Skinner E."/>
            <person name="Han Y."/>
            <person name="Muzny D.M."/>
            <person name="Worley K.C."/>
            <person name="Gibbs R.A."/>
        </authorList>
    </citation>
    <scope>NUCLEOTIDE SEQUENCE</scope>
</reference>
<feature type="region of interest" description="Disordered" evidence="3">
    <location>
        <begin position="1432"/>
        <end position="1633"/>
    </location>
</feature>
<feature type="region of interest" description="Disordered" evidence="3">
    <location>
        <begin position="82"/>
        <end position="165"/>
    </location>
</feature>
<accession>A0A7M7PRT5</accession>
<feature type="compositionally biased region" description="Basic and acidic residues" evidence="3">
    <location>
        <begin position="614"/>
        <end position="628"/>
    </location>
</feature>
<feature type="compositionally biased region" description="Polar residues" evidence="3">
    <location>
        <begin position="629"/>
        <end position="638"/>
    </location>
</feature>
<dbReference type="Proteomes" id="UP000007110">
    <property type="component" value="Unassembled WGS sequence"/>
</dbReference>
<feature type="compositionally biased region" description="Polar residues" evidence="3">
    <location>
        <begin position="349"/>
        <end position="358"/>
    </location>
</feature>
<dbReference type="GO" id="GO:0003723">
    <property type="term" value="F:RNA binding"/>
    <property type="evidence" value="ECO:0007669"/>
    <property type="project" value="InterPro"/>
</dbReference>
<dbReference type="PANTHER" id="PTHR14435">
    <property type="entry name" value="ZINC FINGER PROTEIN 106"/>
    <property type="match status" value="1"/>
</dbReference>
<feature type="region of interest" description="Disordered" evidence="3">
    <location>
        <begin position="1202"/>
        <end position="1253"/>
    </location>
</feature>
<dbReference type="KEGG" id="spu:763525"/>
<feature type="compositionally biased region" description="Basic residues" evidence="3">
    <location>
        <begin position="1035"/>
        <end position="1052"/>
    </location>
</feature>
<feature type="compositionally biased region" description="Basic and acidic residues" evidence="3">
    <location>
        <begin position="1523"/>
        <end position="1566"/>
    </location>
</feature>
<feature type="compositionally biased region" description="Basic and acidic residues" evidence="3">
    <location>
        <begin position="1053"/>
        <end position="1065"/>
    </location>
</feature>
<evidence type="ECO:0000256" key="1">
    <source>
        <dbReference type="PROSITE-ProRule" id="PRU00042"/>
    </source>
</evidence>
<keyword evidence="6" id="KW-1185">Reference proteome</keyword>
<dbReference type="GO" id="GO:0008270">
    <property type="term" value="F:zinc ion binding"/>
    <property type="evidence" value="ECO:0007669"/>
    <property type="project" value="UniProtKB-KW"/>
</dbReference>
<keyword evidence="2" id="KW-0175">Coiled coil</keyword>
<dbReference type="OMA" id="NAMERNI"/>
<dbReference type="InterPro" id="IPR036322">
    <property type="entry name" value="WD40_repeat_dom_sf"/>
</dbReference>
<dbReference type="InterPro" id="IPR013087">
    <property type="entry name" value="Znf_C2H2_type"/>
</dbReference>
<feature type="compositionally biased region" description="Polar residues" evidence="3">
    <location>
        <begin position="1600"/>
        <end position="1620"/>
    </location>
</feature>
<feature type="compositionally biased region" description="Basic and acidic residues" evidence="3">
    <location>
        <begin position="1000"/>
        <end position="1017"/>
    </location>
</feature>
<feature type="region of interest" description="Disordered" evidence="3">
    <location>
        <begin position="573"/>
        <end position="699"/>
    </location>
</feature>
<dbReference type="InterPro" id="IPR042622">
    <property type="entry name" value="Znf106"/>
</dbReference>
<sequence>MDETMEKEKPKFVCKLCKLDYPSSVQFEEHLWSMLHHKALNNKALRTKHHCNLCMFESFNLNAYGKHLISDQHKRSLVERRKRLGDPRQVKPTAPASAASCSERSESPTITSTQWETPRPANASPSQGRFQHVEYPQSHQDSNRDYHYGGQSRHHQGDWQQTRNPFYWRPPYPRFEQPSWENNSRAFDPRQRFGTSAHAVRPYHQRFEQPSASWDNSHAFKSRQRFPTQAVKQRSEKIFKKTVKLRVQKNGGKRKEEENKANVKRDNVTTTVNFVKATQHSVASQELFAHSSHSEKPSDQHEPSKQAHPDLVKKDMRSESEPNIKIAGGPTPKKKKKKKKKVSPKIRNKQGQTGNTPNTPKPFKGKFKKKKKSTASLQNNPSATSYQPPMQRTVKESKSLGNPTESDKILPKATSAIDRFEIHLREALHAKDNAPDIVEVTSSNGASVSKKAADRSAFLLKPTHPTVSSSSALPNRKTRFEEVSCQPHSHCTQAADKETSKMSSQMGRPTSSDEARVSETASTTLPTSTLQTELSAAPVSSFYSLQEGNGKWSTEIRCPPSLDKLTSEIQNCKESSTTGTSANGQDIRLSSSTARTDNSISDESSKLTSKSHRRVESSIRGTDVRDIRPSTSSTANNNSEHKEMVTTEGGETVTGESSKGASKTLCHMESLTPNRYDQDIRPSSSSGTKDSSLKHKEPVQSKVGEIVADKSSLDVPSFARSSCLNPRPNLTNARSRLRTNKDAEQPDAGHIFKEKIQGLLSDVAKPVWQQKKLRMMLAKAKKAPGRFNRFSHLASSPSRSEDTIDSVDIMNLSTEFQQELLDLIQSEDADEEDILSQLTAPEFLETSEPNQDVFIRGNTLHFGDIQEAPPLMSQDRLHPSHAVTSASPVDPEAVYPSHSVTTPVVKLEPPDTSESMAFQPSLEWERLLHKEQSHPGQTNSSSIEVLDAPHERGSSERQSFVASATYGIREELLTIADLDQRTLQPSRSLEGQSQQGIGSRKPDENPDAREPSERHDTSVTSTSSIPSPAVGSTVKIKKAHKKKKKKDKKTKAKERNPSPVEEVRNKLPLKKKPKSKTSKSANVKRTPVKPVILGRVKKRTKSPTVLKATKIKKKFMQKRKMLDTMVGDMGSLLDITLQENKLQTKMDKLNAKIDKLVEIIQEKEAMLKSFKQEKETVIGSLTGLREKRLNLLLGLTSSGKAKKSVSSMDKRDGSRTDEGRSSSSNQSQLSSGRGPSLQAAPQQAGMGDVVSEAVQSGAEGDIRISNVMSMAQTTPSHRTEGFRITFGSPARTVSDQGQGTMDTFGDVGRNQDVVGINVGSPPPQSCVGQSIEVLPQVMSRESFAKTLQELNSCGAGVKVDIFSDDETLYGIDCERLMHRESVPASGDVIGAVAKLVNANVMSTDRDRVTESMGLSTVSDVTAEPFQIAVHSDQVRVRRERTDEPRSQGTLPLQSDTDEDATIMGSSCRNVTSSETSFRRIKQEPQDIDDISQRQEAIMSRDNERCTSGEHGEPFATKRKRWKPLPEDTRAKRPKHSPKDTVLRKKGQEPEALHERISSAHSPEPDKTLISQTEKGHKDQSKVTRASNSSGSKDSIPDNPCETSVSLKKGSESNTAQQSAQDSEDANRQEKATSSLRSKGYVINMYIIEDKLYACISDSRFIIFNLATNKIDAEEDLALGNIKHFELWRDTTANKMVAFASDGSRNLVQFDVKAKEFLQTLVLGKEITCLHVKWNSLYAGLADGEIANINVQKSKVSWYYSCTPSFAVTAMSSTLEGGMGLLITASEDRTVTLRRASDGLLLRSLDGHSDVVTHLQVQGCRVLAMARNNTVLIHDLETGETIRRVKHQTKMACCVMSGDTLAVAGYTGNVYYYKIKTGQVDIFDSGCGNITCMNASQDMLFLGIRDGFIDVIPLYPSIVYQCEWSHCISRFLRLDALKTHLQHIHIRRSARQCLWKTCLKNYPQKNTTLKAIEKHVFSHLKVAYL</sequence>
<keyword evidence="1" id="KW-0862">Zinc</keyword>
<feature type="compositionally biased region" description="Polar residues" evidence="3">
    <location>
        <begin position="519"/>
        <end position="532"/>
    </location>
</feature>
<evidence type="ECO:0000256" key="3">
    <source>
        <dbReference type="SAM" id="MobiDB-lite"/>
    </source>
</evidence>
<feature type="compositionally biased region" description="Basic and acidic residues" evidence="3">
    <location>
        <begin position="292"/>
        <end position="322"/>
    </location>
</feature>
<feature type="compositionally biased region" description="Polar residues" evidence="3">
    <location>
        <begin position="501"/>
        <end position="510"/>
    </location>
</feature>
<reference evidence="5" key="2">
    <citation type="submission" date="2021-01" db="UniProtKB">
        <authorList>
            <consortium name="EnsemblMetazoa"/>
        </authorList>
    </citation>
    <scope>IDENTIFICATION</scope>
</reference>
<evidence type="ECO:0000256" key="2">
    <source>
        <dbReference type="SAM" id="Coils"/>
    </source>
</evidence>
<dbReference type="SUPFAM" id="SSF50978">
    <property type="entry name" value="WD40 repeat-like"/>
    <property type="match status" value="1"/>
</dbReference>
<feature type="compositionally biased region" description="Low complexity" evidence="3">
    <location>
        <begin position="1221"/>
        <end position="1231"/>
    </location>
</feature>
<feature type="region of interest" description="Disordered" evidence="3">
    <location>
        <begin position="284"/>
        <end position="412"/>
    </location>
</feature>
<dbReference type="EnsemblMetazoa" id="XM_030998748">
    <property type="protein sequence ID" value="XP_030854608"/>
    <property type="gene ID" value="LOC763525"/>
</dbReference>
<dbReference type="RefSeq" id="XP_030854608.1">
    <property type="nucleotide sequence ID" value="XM_030998748.1"/>
</dbReference>
<feature type="compositionally biased region" description="Basic and acidic residues" evidence="3">
    <location>
        <begin position="1208"/>
        <end position="1220"/>
    </location>
</feature>
<feature type="compositionally biased region" description="Basic residues" evidence="3">
    <location>
        <begin position="363"/>
        <end position="373"/>
    </location>
</feature>
<feature type="coiled-coil region" evidence="2">
    <location>
        <begin position="1139"/>
        <end position="1173"/>
    </location>
</feature>
<evidence type="ECO:0000313" key="5">
    <source>
        <dbReference type="EnsemblMetazoa" id="XP_030854608"/>
    </source>
</evidence>
<dbReference type="InParanoid" id="A0A7M7PRT5"/>
<feature type="compositionally biased region" description="Polar residues" evidence="3">
    <location>
        <begin position="374"/>
        <end position="390"/>
    </location>
</feature>
<feature type="compositionally biased region" description="Polar residues" evidence="3">
    <location>
        <begin position="984"/>
        <end position="997"/>
    </location>
</feature>
<keyword evidence="1" id="KW-0863">Zinc-finger</keyword>
<dbReference type="PROSITE" id="PS00028">
    <property type="entry name" value="ZINC_FINGER_C2H2_1"/>
    <property type="match status" value="1"/>
</dbReference>
<name>A0A7M7PRT5_STRPU</name>
<dbReference type="InterPro" id="IPR015943">
    <property type="entry name" value="WD40/YVTN_repeat-like_dom_sf"/>
</dbReference>
<dbReference type="Gene3D" id="2.130.10.10">
    <property type="entry name" value="YVTN repeat-like/Quinoprotein amine dehydrogenase"/>
    <property type="match status" value="1"/>
</dbReference>
<protein>
    <recommendedName>
        <fullName evidence="4">C2H2-type domain-containing protein</fullName>
    </recommendedName>
</protein>
<evidence type="ECO:0000313" key="6">
    <source>
        <dbReference type="Proteomes" id="UP000007110"/>
    </source>
</evidence>
<feature type="compositionally biased region" description="Polar residues" evidence="3">
    <location>
        <begin position="1463"/>
        <end position="1475"/>
    </location>
</feature>
<dbReference type="GO" id="GO:0016020">
    <property type="term" value="C:membrane"/>
    <property type="evidence" value="ECO:0000318"/>
    <property type="project" value="GO_Central"/>
</dbReference>
<dbReference type="GeneID" id="763525"/>
<dbReference type="GO" id="GO:0005829">
    <property type="term" value="C:cytosol"/>
    <property type="evidence" value="ECO:0000318"/>
    <property type="project" value="GO_Central"/>
</dbReference>
<keyword evidence="1" id="KW-0479">Metal-binding</keyword>
<dbReference type="PROSITE" id="PS50157">
    <property type="entry name" value="ZINC_FINGER_C2H2_2"/>
    <property type="match status" value="1"/>
</dbReference>
<dbReference type="OrthoDB" id="10072678at2759"/>
<feature type="compositionally biased region" description="Polar residues" evidence="3">
    <location>
        <begin position="1582"/>
        <end position="1592"/>
    </location>
</feature>
<organism evidence="5 6">
    <name type="scientific">Strongylocentrotus purpuratus</name>
    <name type="common">Purple sea urchin</name>
    <dbReference type="NCBI Taxonomy" id="7668"/>
    <lineage>
        <taxon>Eukaryota</taxon>
        <taxon>Metazoa</taxon>
        <taxon>Echinodermata</taxon>
        <taxon>Eleutherozoa</taxon>
        <taxon>Echinozoa</taxon>
        <taxon>Echinoidea</taxon>
        <taxon>Euechinoidea</taxon>
        <taxon>Echinacea</taxon>
        <taxon>Camarodonta</taxon>
        <taxon>Echinidea</taxon>
        <taxon>Strongylocentrotidae</taxon>
        <taxon>Strongylocentrotus</taxon>
    </lineage>
</organism>
<feature type="compositionally biased region" description="Basic residues" evidence="3">
    <location>
        <begin position="1067"/>
        <end position="1077"/>
    </location>
</feature>
<dbReference type="PANTHER" id="PTHR14435:SF2">
    <property type="entry name" value="ZINC FINGER PROTEIN 106"/>
    <property type="match status" value="1"/>
</dbReference>
<feature type="domain" description="C2H2-type" evidence="4">
    <location>
        <begin position="1919"/>
        <end position="1949"/>
    </location>
</feature>
<dbReference type="SMART" id="SM00355">
    <property type="entry name" value="ZnF_C2H2"/>
    <property type="match status" value="3"/>
</dbReference>
<feature type="region of interest" description="Disordered" evidence="3">
    <location>
        <begin position="481"/>
        <end position="532"/>
    </location>
</feature>
<evidence type="ECO:0000259" key="4">
    <source>
        <dbReference type="PROSITE" id="PS50157"/>
    </source>
</evidence>
<feature type="compositionally biased region" description="Basic and acidic residues" evidence="3">
    <location>
        <begin position="1498"/>
        <end position="1512"/>
    </location>
</feature>
<feature type="compositionally biased region" description="Basic and acidic residues" evidence="3">
    <location>
        <begin position="1432"/>
        <end position="1445"/>
    </location>
</feature>
<feature type="compositionally biased region" description="Basic residues" evidence="3">
    <location>
        <begin position="332"/>
        <end position="348"/>
    </location>
</feature>
<feature type="region of interest" description="Disordered" evidence="3">
    <location>
        <begin position="984"/>
        <end position="1084"/>
    </location>
</feature>
<feature type="compositionally biased region" description="Low complexity" evidence="3">
    <location>
        <begin position="646"/>
        <end position="660"/>
    </location>
</feature>
<proteinExistence type="predicted"/>
<feature type="compositionally biased region" description="Polar residues" evidence="3">
    <location>
        <begin position="573"/>
        <end position="608"/>
    </location>
</feature>